<dbReference type="EMBL" id="CP054929">
    <property type="protein sequence ID" value="QKW53630.1"/>
    <property type="molecule type" value="Genomic_DNA"/>
</dbReference>
<dbReference type="RefSeq" id="WP_176165335.1">
    <property type="nucleotide sequence ID" value="NZ_CP054929.1"/>
</dbReference>
<accession>A0A7H8NGS7</accession>
<sequence length="371" mass="41319">MRIAVIGAGPAGLAFAAAAKRLRPHWNITVWERAARADVSGLGVLFSAAALESVQRDTPDLYASLIAEAVRWEHIDIHYRSQTITCPYTPFVAISRTRLLRILRNRCAAMAVDLRYGAPAPALEELTATHDLVAACDGARSATRQTHAETFVPHLDERHCHYLWFGTEKTFDALTFVITERDFGTVQTHAYPHGPTASTCIIELSPETWRHAGLTAPTEDTDGTRAHADNLRWCQDILADHLDGHPLRPQHSHWTRFTTVRNQSWRHRNVVLLGDAAHTTHFSTGSGTRLALEDAYTLANCLHHHPGVPDALAAYEAQRRPLITAAQRIAQDSLEWFEQITHYTGQEPSQFATSLLNRAQFDRPTTNRAAG</sequence>
<dbReference type="GO" id="GO:0071949">
    <property type="term" value="F:FAD binding"/>
    <property type="evidence" value="ECO:0007669"/>
    <property type="project" value="InterPro"/>
</dbReference>
<organism evidence="4 5">
    <name type="scientific">Streptomyces buecherae</name>
    <dbReference type="NCBI Taxonomy" id="2763006"/>
    <lineage>
        <taxon>Bacteria</taxon>
        <taxon>Bacillati</taxon>
        <taxon>Actinomycetota</taxon>
        <taxon>Actinomycetes</taxon>
        <taxon>Kitasatosporales</taxon>
        <taxon>Streptomycetaceae</taxon>
        <taxon>Streptomyces</taxon>
    </lineage>
</organism>
<dbReference type="Gene3D" id="3.50.50.60">
    <property type="entry name" value="FAD/NAD(P)-binding domain"/>
    <property type="match status" value="1"/>
</dbReference>
<evidence type="ECO:0000259" key="3">
    <source>
        <dbReference type="Pfam" id="PF01494"/>
    </source>
</evidence>
<dbReference type="PANTHER" id="PTHR43476">
    <property type="entry name" value="3-(3-HYDROXY-PHENYL)PROPIONATE/3-HYDROXYCINNAMIC ACID HYDROXYLASE"/>
    <property type="match status" value="1"/>
</dbReference>
<dbReference type="PRINTS" id="PR00420">
    <property type="entry name" value="RNGMNOXGNASE"/>
</dbReference>
<reference evidence="4 5" key="1">
    <citation type="submission" date="2020-06" db="EMBL/GenBank/DDBJ databases">
        <title>Genome mining for natural products.</title>
        <authorList>
            <person name="Zhang B."/>
            <person name="Shi J."/>
            <person name="Ge H."/>
        </authorList>
    </citation>
    <scope>NUCLEOTIDE SEQUENCE [LARGE SCALE GENOMIC DNA]</scope>
    <source>
        <strain evidence="4 5">NA00687</strain>
    </source>
</reference>
<keyword evidence="4" id="KW-0503">Monooxygenase</keyword>
<dbReference type="InterPro" id="IPR050631">
    <property type="entry name" value="PheA/TfdB_FAD_monoxygenase"/>
</dbReference>
<name>A0A7H8NGS7_9ACTN</name>
<dbReference type="Gene3D" id="3.30.9.20">
    <property type="match status" value="1"/>
</dbReference>
<protein>
    <submittedName>
        <fullName evidence="4">FAD-dependent monooxygenase</fullName>
    </submittedName>
</protein>
<dbReference type="InterPro" id="IPR036188">
    <property type="entry name" value="FAD/NAD-bd_sf"/>
</dbReference>
<dbReference type="AlphaFoldDB" id="A0A7H8NGS7"/>
<evidence type="ECO:0000313" key="4">
    <source>
        <dbReference type="EMBL" id="QKW53630.1"/>
    </source>
</evidence>
<dbReference type="InterPro" id="IPR002938">
    <property type="entry name" value="FAD-bd"/>
</dbReference>
<dbReference type="Proteomes" id="UP000509303">
    <property type="component" value="Chromosome"/>
</dbReference>
<proteinExistence type="predicted"/>
<feature type="domain" description="FAD-binding" evidence="3">
    <location>
        <begin position="128"/>
        <end position="327"/>
    </location>
</feature>
<gene>
    <name evidence="4" type="ORF">HUT08_33370</name>
</gene>
<dbReference type="PANTHER" id="PTHR43476:SF4">
    <property type="entry name" value="BLR0106 PROTEIN"/>
    <property type="match status" value="1"/>
</dbReference>
<evidence type="ECO:0000313" key="5">
    <source>
        <dbReference type="Proteomes" id="UP000509303"/>
    </source>
</evidence>
<keyword evidence="2" id="KW-0520">NAD</keyword>
<keyword evidence="5" id="KW-1185">Reference proteome</keyword>
<dbReference type="Pfam" id="PF01494">
    <property type="entry name" value="FAD_binding_3"/>
    <property type="match status" value="1"/>
</dbReference>
<evidence type="ECO:0000256" key="2">
    <source>
        <dbReference type="ARBA" id="ARBA00023027"/>
    </source>
</evidence>
<evidence type="ECO:0000256" key="1">
    <source>
        <dbReference type="ARBA" id="ARBA00023002"/>
    </source>
</evidence>
<dbReference type="SUPFAM" id="SSF51905">
    <property type="entry name" value="FAD/NAD(P)-binding domain"/>
    <property type="match status" value="1"/>
</dbReference>
<keyword evidence="1" id="KW-0560">Oxidoreductase</keyword>
<dbReference type="GO" id="GO:0004497">
    <property type="term" value="F:monooxygenase activity"/>
    <property type="evidence" value="ECO:0007669"/>
    <property type="project" value="UniProtKB-KW"/>
</dbReference>